<feature type="region of interest" description="Disordered" evidence="1">
    <location>
        <begin position="1"/>
        <end position="116"/>
    </location>
</feature>
<feature type="compositionally biased region" description="Low complexity" evidence="1">
    <location>
        <begin position="92"/>
        <end position="116"/>
    </location>
</feature>
<evidence type="ECO:0008006" key="5">
    <source>
        <dbReference type="Google" id="ProtNLM"/>
    </source>
</evidence>
<organism evidence="3 4">
    <name type="scientific">Nocardia aurea</name>
    <dbReference type="NCBI Taxonomy" id="2144174"/>
    <lineage>
        <taxon>Bacteria</taxon>
        <taxon>Bacillati</taxon>
        <taxon>Actinomycetota</taxon>
        <taxon>Actinomycetes</taxon>
        <taxon>Mycobacteriales</taxon>
        <taxon>Nocardiaceae</taxon>
        <taxon>Nocardia</taxon>
    </lineage>
</organism>
<feature type="transmembrane region" description="Helical" evidence="2">
    <location>
        <begin position="202"/>
        <end position="226"/>
    </location>
</feature>
<feature type="transmembrane region" description="Helical" evidence="2">
    <location>
        <begin position="157"/>
        <end position="190"/>
    </location>
</feature>
<gene>
    <name evidence="3" type="ORF">AB0I48_18940</name>
</gene>
<evidence type="ECO:0000256" key="1">
    <source>
        <dbReference type="SAM" id="MobiDB-lite"/>
    </source>
</evidence>
<name>A0ABV3FW38_9NOCA</name>
<dbReference type="EMBL" id="JBFAKC010000008">
    <property type="protein sequence ID" value="MEV0709643.1"/>
    <property type="molecule type" value="Genomic_DNA"/>
</dbReference>
<keyword evidence="2" id="KW-0812">Transmembrane</keyword>
<feature type="compositionally biased region" description="Low complexity" evidence="1">
    <location>
        <begin position="44"/>
        <end position="66"/>
    </location>
</feature>
<keyword evidence="4" id="KW-1185">Reference proteome</keyword>
<reference evidence="3 4" key="1">
    <citation type="submission" date="2024-06" db="EMBL/GenBank/DDBJ databases">
        <title>The Natural Products Discovery Center: Release of the First 8490 Sequenced Strains for Exploring Actinobacteria Biosynthetic Diversity.</title>
        <authorList>
            <person name="Kalkreuter E."/>
            <person name="Kautsar S.A."/>
            <person name="Yang D."/>
            <person name="Bader C.D."/>
            <person name="Teijaro C.N."/>
            <person name="Fluegel L."/>
            <person name="Davis C.M."/>
            <person name="Simpson J.R."/>
            <person name="Lauterbach L."/>
            <person name="Steele A.D."/>
            <person name="Gui C."/>
            <person name="Meng S."/>
            <person name="Li G."/>
            <person name="Viehrig K."/>
            <person name="Ye F."/>
            <person name="Su P."/>
            <person name="Kiefer A.F."/>
            <person name="Nichols A."/>
            <person name="Cepeda A.J."/>
            <person name="Yan W."/>
            <person name="Fan B."/>
            <person name="Jiang Y."/>
            <person name="Adhikari A."/>
            <person name="Zheng C.-J."/>
            <person name="Schuster L."/>
            <person name="Cowan T.M."/>
            <person name="Smanski M.J."/>
            <person name="Chevrette M.G."/>
            <person name="De Carvalho L.P.S."/>
            <person name="Shen B."/>
        </authorList>
    </citation>
    <scope>NUCLEOTIDE SEQUENCE [LARGE SCALE GENOMIC DNA]</scope>
    <source>
        <strain evidence="3 4">NPDC050403</strain>
    </source>
</reference>
<dbReference type="RefSeq" id="WP_357785358.1">
    <property type="nucleotide sequence ID" value="NZ_JBFAKC010000008.1"/>
</dbReference>
<keyword evidence="2" id="KW-1133">Transmembrane helix</keyword>
<evidence type="ECO:0000313" key="3">
    <source>
        <dbReference type="EMBL" id="MEV0709643.1"/>
    </source>
</evidence>
<dbReference type="Proteomes" id="UP001551695">
    <property type="component" value="Unassembled WGS sequence"/>
</dbReference>
<comment type="caution">
    <text evidence="3">The sequence shown here is derived from an EMBL/GenBank/DDBJ whole genome shotgun (WGS) entry which is preliminary data.</text>
</comment>
<sequence length="229" mass="23617">MTTPQEPQRGWSLEKAQDSVADPARAAETQVYRPGTGPAPFPQAQPQDAGPPGYTPAGGYPAYPTGEAPSSYPADPVAPSHPAYPQQSIPNYPQQDYPQQGGYPQQPGYPQRAGGAYGQPGYPQPAAYGYPPQYGGPAYQPYGPYGPPRSDTPAWSIASFVCLGITAVAAVLCFIPIVVTAPAGIIFGIVGHSKGEQLGKWAAIANGVVLALAIVLVVAVVGIAGISST</sequence>
<evidence type="ECO:0000256" key="2">
    <source>
        <dbReference type="SAM" id="Phobius"/>
    </source>
</evidence>
<keyword evidence="2" id="KW-0472">Membrane</keyword>
<protein>
    <recommendedName>
        <fullName evidence="5">DUF4190 domain-containing protein</fullName>
    </recommendedName>
</protein>
<proteinExistence type="predicted"/>
<accession>A0ABV3FW38</accession>
<evidence type="ECO:0000313" key="4">
    <source>
        <dbReference type="Proteomes" id="UP001551695"/>
    </source>
</evidence>